<evidence type="ECO:0000256" key="1">
    <source>
        <dbReference type="ARBA" id="ARBA00004117"/>
    </source>
</evidence>
<gene>
    <name evidence="3" type="primary">flgB</name>
    <name evidence="3" type="ORF">ROE7235_00492</name>
</gene>
<organism evidence="3 4">
    <name type="scientific">Roseinatronobacter ekhonensis</name>
    <dbReference type="NCBI Taxonomy" id="254356"/>
    <lineage>
        <taxon>Bacteria</taxon>
        <taxon>Pseudomonadati</taxon>
        <taxon>Pseudomonadota</taxon>
        <taxon>Alphaproteobacteria</taxon>
        <taxon>Rhodobacterales</taxon>
        <taxon>Paracoccaceae</taxon>
        <taxon>Roseinatronobacter</taxon>
    </lineage>
</organism>
<keyword evidence="3" id="KW-0966">Cell projection</keyword>
<evidence type="ECO:0000313" key="4">
    <source>
        <dbReference type="Proteomes" id="UP000272908"/>
    </source>
</evidence>
<evidence type="ECO:0000259" key="2">
    <source>
        <dbReference type="Pfam" id="PF00460"/>
    </source>
</evidence>
<proteinExistence type="predicted"/>
<keyword evidence="4" id="KW-1185">Reference proteome</keyword>
<sequence>MLDTPAIMRLSQAMARHAAERQVVISQNVANADTPGYRARDVAPFAAYLQQSGVMDAMRAGRLQHMPAARLSETADTMSPNGNSVSLEREMMRAAETRQSHDLALAVYGSARGILRTALGR</sequence>
<keyword evidence="3" id="KW-0282">Flagellum</keyword>
<dbReference type="AlphaFoldDB" id="A0A3B0MS20"/>
<comment type="subcellular location">
    <subcellularLocation>
        <location evidence="1">Bacterial flagellum basal body</location>
    </subcellularLocation>
</comment>
<dbReference type="Proteomes" id="UP000272908">
    <property type="component" value="Unassembled WGS sequence"/>
</dbReference>
<dbReference type="InterPro" id="IPR001444">
    <property type="entry name" value="Flag_bb_rod_N"/>
</dbReference>
<accession>A0A3B0MS20</accession>
<dbReference type="EMBL" id="UIHC01000003">
    <property type="protein sequence ID" value="SUZ30766.1"/>
    <property type="molecule type" value="Genomic_DNA"/>
</dbReference>
<dbReference type="NCBIfam" id="NF009270">
    <property type="entry name" value="PRK12627.1"/>
    <property type="match status" value="1"/>
</dbReference>
<keyword evidence="3" id="KW-0969">Cilium</keyword>
<dbReference type="RefSeq" id="WP_121093067.1">
    <property type="nucleotide sequence ID" value="NZ_UIHC01000003.1"/>
</dbReference>
<feature type="domain" description="Flagellar basal body rod protein N-terminal" evidence="2">
    <location>
        <begin position="18"/>
        <end position="38"/>
    </location>
</feature>
<name>A0A3B0MS20_9RHOB</name>
<dbReference type="GO" id="GO:0009425">
    <property type="term" value="C:bacterial-type flagellum basal body"/>
    <property type="evidence" value="ECO:0007669"/>
    <property type="project" value="UniProtKB-SubCell"/>
</dbReference>
<dbReference type="OrthoDB" id="9788334at2"/>
<protein>
    <submittedName>
        <fullName evidence="3">Flagellar basal body rod protein FlgB</fullName>
    </submittedName>
</protein>
<evidence type="ECO:0000313" key="3">
    <source>
        <dbReference type="EMBL" id="SUZ30766.1"/>
    </source>
</evidence>
<reference evidence="4" key="1">
    <citation type="submission" date="2018-08" db="EMBL/GenBank/DDBJ databases">
        <authorList>
            <person name="Rodrigo-Torres L."/>
            <person name="Arahal R. D."/>
            <person name="Lucena T."/>
        </authorList>
    </citation>
    <scope>NUCLEOTIDE SEQUENCE [LARGE SCALE GENOMIC DNA]</scope>
    <source>
        <strain evidence="4">CECT 7235</strain>
    </source>
</reference>
<dbReference type="Pfam" id="PF00460">
    <property type="entry name" value="Flg_bb_rod"/>
    <property type="match status" value="1"/>
</dbReference>